<sequence length="102" mass="10937">MFLIRAPCSRMLVSSNATPPPRLDSCSAELIDRPIDSMLSSTRSKKQLTGSPRCFLPEFKNVGVAGWKRPSMISSTSSSASAVSPAANVSATMTTRSSKRSR</sequence>
<feature type="region of interest" description="Disordered" evidence="1">
    <location>
        <begin position="74"/>
        <end position="102"/>
    </location>
</feature>
<proteinExistence type="predicted"/>
<evidence type="ECO:0000313" key="2">
    <source>
        <dbReference type="EMBL" id="CFR89511.1"/>
    </source>
</evidence>
<dbReference type="Proteomes" id="UP000046680">
    <property type="component" value="Unassembled WGS sequence"/>
</dbReference>
<accession>A0A654U524</accession>
<evidence type="ECO:0000313" key="3">
    <source>
        <dbReference type="Proteomes" id="UP000046680"/>
    </source>
</evidence>
<name>A0A654U524_MYCTX</name>
<dbReference type="EMBL" id="CGCX01001148">
    <property type="protein sequence ID" value="CFR89511.1"/>
    <property type="molecule type" value="Genomic_DNA"/>
</dbReference>
<gene>
    <name evidence="2" type="ORF">ERS007657_02776</name>
</gene>
<evidence type="ECO:0000256" key="1">
    <source>
        <dbReference type="SAM" id="MobiDB-lite"/>
    </source>
</evidence>
<dbReference type="AlphaFoldDB" id="A0A654U524"/>
<protein>
    <submittedName>
        <fullName evidence="2">Uncharacterized protein</fullName>
    </submittedName>
</protein>
<feature type="compositionally biased region" description="Low complexity" evidence="1">
    <location>
        <begin position="74"/>
        <end position="92"/>
    </location>
</feature>
<reference evidence="2 3" key="1">
    <citation type="submission" date="2015-03" db="EMBL/GenBank/DDBJ databases">
        <authorList>
            <consortium name="Pathogen Informatics"/>
        </authorList>
    </citation>
    <scope>NUCLEOTIDE SEQUENCE [LARGE SCALE GENOMIC DNA]</scope>
    <source>
        <strain evidence="2 3">C09601061</strain>
    </source>
</reference>
<organism evidence="2 3">
    <name type="scientific">Mycobacterium tuberculosis</name>
    <dbReference type="NCBI Taxonomy" id="1773"/>
    <lineage>
        <taxon>Bacteria</taxon>
        <taxon>Bacillati</taxon>
        <taxon>Actinomycetota</taxon>
        <taxon>Actinomycetes</taxon>
        <taxon>Mycobacteriales</taxon>
        <taxon>Mycobacteriaceae</taxon>
        <taxon>Mycobacterium</taxon>
        <taxon>Mycobacterium tuberculosis complex</taxon>
    </lineage>
</organism>